<protein>
    <submittedName>
        <fullName evidence="1">Type 1 glutamine amidotransferase</fullName>
        <ecNumber evidence="1">3.4.-.-</ecNumber>
    </submittedName>
</protein>
<reference evidence="1" key="1">
    <citation type="submission" date="2024-07" db="EMBL/GenBank/DDBJ databases">
        <title>Metagenome and Metagenome-Assembled Genomes of Archaea from a hot spring from the geothermal field of Los Azufres, Mexico.</title>
        <authorList>
            <person name="Marin-Paredes R."/>
            <person name="Martinez-Romero E."/>
            <person name="Servin-Garciduenas L.E."/>
        </authorList>
    </citation>
    <scope>NUCLEOTIDE SEQUENCE</scope>
    <source>
        <strain evidence="1">AZ1-454</strain>
    </source>
</reference>
<dbReference type="Proteomes" id="UP000053480">
    <property type="component" value="Unassembled WGS sequence"/>
</dbReference>
<name>A0ACC6TS27_9CREN</name>
<evidence type="ECO:0000313" key="2">
    <source>
        <dbReference type="Proteomes" id="UP000053480"/>
    </source>
</evidence>
<evidence type="ECO:0000313" key="1">
    <source>
        <dbReference type="EMBL" id="MEW9492583.1"/>
    </source>
</evidence>
<dbReference type="EMBL" id="JZWS03000057">
    <property type="protein sequence ID" value="MEW9492583.1"/>
    <property type="molecule type" value="Genomic_DNA"/>
</dbReference>
<proteinExistence type="predicted"/>
<sequence>MYLVIKNHPIEGPGILVDLLDDKVKEVMAWEDYPKDFDGLIVMGGPMGVYEADKYPFLYKEMEAIREALSSGKRVLGVCLGSQLTSKALGGEVVKGHFGPEVGVQTVRFLNHLGEKKVFQWHGDTFTLPPNSSLLAYSDKYFQAFTFKKALALQFHVEVDSKMVERWVEEYGGDRKVIESVREVEDELYSLAKELVKLWLQL</sequence>
<organism evidence="1 2">
    <name type="scientific">Candidatus Aramenus sulfurataquae</name>
    <dbReference type="NCBI Taxonomy" id="1326980"/>
    <lineage>
        <taxon>Archaea</taxon>
        <taxon>Thermoproteota</taxon>
        <taxon>Thermoprotei</taxon>
        <taxon>Sulfolobales</taxon>
        <taxon>Sulfolobaceae</taxon>
        <taxon>Candidatus Aramenus</taxon>
    </lineage>
</organism>
<keyword evidence="1" id="KW-0378">Hydrolase</keyword>
<keyword evidence="1" id="KW-0315">Glutamine amidotransferase</keyword>
<dbReference type="EC" id="3.4.-.-" evidence="1"/>
<accession>A0ACC6TS27</accession>
<gene>
    <name evidence="1" type="ORF">TQ35_0010365</name>
</gene>
<comment type="caution">
    <text evidence="1">The sequence shown here is derived from an EMBL/GenBank/DDBJ whole genome shotgun (WGS) entry which is preliminary data.</text>
</comment>